<dbReference type="HOGENOM" id="CLU_104579_0_0_11"/>
<dbReference type="EMBL" id="CP000479">
    <property type="protein sequence ID" value="ABK69024.1"/>
    <property type="molecule type" value="Genomic_DNA"/>
</dbReference>
<dbReference type="GeneID" id="75272332"/>
<evidence type="ECO:0000313" key="3">
    <source>
        <dbReference type="Proteomes" id="UP000001574"/>
    </source>
</evidence>
<proteinExistence type="predicted"/>
<sequence>MDRDLTVDPMLPEPPAPHILRSLGIGDDEMRAIGVDEIWWRVHRTAGEHVLAWNALRTFGPVLRFDPHPLPRGEHARHGVWYGASSPCAALGEAYQVDRTIDRERGRPYLTGLSFTRPLRVLDLAADSRGAWATRVGGTFAISTARHTVTQQWARHITAAFPHLDGLRYNSRFAGDPCLALFPPAASAMPARPRLSLPLAHPDLAGRVAGAAKRLGYGVV</sequence>
<evidence type="ECO:0000313" key="2">
    <source>
        <dbReference type="EMBL" id="ABK69024.1"/>
    </source>
</evidence>
<dbReference type="SMART" id="SM00953">
    <property type="entry name" value="RES"/>
    <property type="match status" value="1"/>
</dbReference>
<dbReference type="Pfam" id="PF08808">
    <property type="entry name" value="RES"/>
    <property type="match status" value="1"/>
</dbReference>
<reference evidence="2 3" key="1">
    <citation type="submission" date="2006-10" db="EMBL/GenBank/DDBJ databases">
        <authorList>
            <person name="Fleischmann R.D."/>
            <person name="Dodson R.J."/>
            <person name="Haft D.H."/>
            <person name="Merkel J.S."/>
            <person name="Nelson W.C."/>
            <person name="Fraser C.M."/>
        </authorList>
    </citation>
    <scope>NUCLEOTIDE SEQUENCE [LARGE SCALE GENOMIC DNA]</scope>
    <source>
        <strain evidence="2 3">104</strain>
    </source>
</reference>
<feature type="domain" description="RES" evidence="1">
    <location>
        <begin position="65"/>
        <end position="193"/>
    </location>
</feature>
<dbReference type="AlphaFoldDB" id="A0A0H3A325"/>
<dbReference type="Proteomes" id="UP000001574">
    <property type="component" value="Chromosome"/>
</dbReference>
<dbReference type="KEGG" id="mav:MAV_4810"/>
<dbReference type="RefSeq" id="WP_011726266.1">
    <property type="nucleotide sequence ID" value="NC_008595.1"/>
</dbReference>
<evidence type="ECO:0000259" key="1">
    <source>
        <dbReference type="SMART" id="SM00953"/>
    </source>
</evidence>
<gene>
    <name evidence="2" type="ordered locus">MAV_4810</name>
</gene>
<organism evidence="2 3">
    <name type="scientific">Mycobacterium avium (strain 104)</name>
    <dbReference type="NCBI Taxonomy" id="243243"/>
    <lineage>
        <taxon>Bacteria</taxon>
        <taxon>Bacillati</taxon>
        <taxon>Actinomycetota</taxon>
        <taxon>Actinomycetes</taxon>
        <taxon>Mycobacteriales</taxon>
        <taxon>Mycobacteriaceae</taxon>
        <taxon>Mycobacterium</taxon>
        <taxon>Mycobacterium avium complex (MAC)</taxon>
    </lineage>
</organism>
<accession>A0A0H3A325</accession>
<name>A0A0H3A325_MYCA1</name>
<dbReference type="InterPro" id="IPR014914">
    <property type="entry name" value="RES_dom"/>
</dbReference>
<protein>
    <recommendedName>
        <fullName evidence="1">RES domain-containing protein</fullName>
    </recommendedName>
</protein>